<protein>
    <submittedName>
        <fullName evidence="1">Uncharacterized protein</fullName>
    </submittedName>
</protein>
<sequence length="100" mass="11297">MEELKIFLAEQNLTDFIDDIEMLEAKCKSMDQHIQWLEEAVSSIRRDIAKRAMQGLMANPKYADIEADDIADIAVEQADVLLLKLKGLSAVTIESAEEEE</sequence>
<proteinExistence type="predicted"/>
<gene>
    <name evidence="1" type="ORF">D0962_34895</name>
</gene>
<dbReference type="EMBL" id="QZCE01000002">
    <property type="protein sequence ID" value="NEZ67883.1"/>
    <property type="molecule type" value="Genomic_DNA"/>
</dbReference>
<dbReference type="Proteomes" id="UP000473574">
    <property type="component" value="Unassembled WGS sequence"/>
</dbReference>
<comment type="caution">
    <text evidence="1">The sequence shown here is derived from an EMBL/GenBank/DDBJ whole genome shotgun (WGS) entry which is preliminary data.</text>
</comment>
<dbReference type="RefSeq" id="WP_163671160.1">
    <property type="nucleotide sequence ID" value="NZ_QZCE01000002.1"/>
</dbReference>
<accession>A0A6M0SIS0</accession>
<reference evidence="1 2" key="1">
    <citation type="journal article" date="2020" name="Microb. Ecol.">
        <title>Ecogenomics of the Marine Benthic Filamentous Cyanobacterium Adonisia.</title>
        <authorList>
            <person name="Walter J.M."/>
            <person name="Coutinho F.H."/>
            <person name="Leomil L."/>
            <person name="Hargreaves P.I."/>
            <person name="Campeao M.E."/>
            <person name="Vieira V.V."/>
            <person name="Silva B.S."/>
            <person name="Fistarol G.O."/>
            <person name="Salomon P.S."/>
            <person name="Sawabe T."/>
            <person name="Mino S."/>
            <person name="Hosokawa M."/>
            <person name="Miyashita H."/>
            <person name="Maruyama F."/>
            <person name="van Verk M.C."/>
            <person name="Dutilh B.E."/>
            <person name="Thompson C.C."/>
            <person name="Thompson F.L."/>
        </authorList>
    </citation>
    <scope>NUCLEOTIDE SEQUENCE [LARGE SCALE GENOMIC DNA]</scope>
    <source>
        <strain evidence="1 2">CCMR0082</strain>
    </source>
</reference>
<name>A0A6M0SIS0_9CYAN</name>
<organism evidence="1 2">
    <name type="scientific">Adonisia turfae CCMR0082</name>
    <dbReference type="NCBI Taxonomy" id="2304604"/>
    <lineage>
        <taxon>Bacteria</taxon>
        <taxon>Bacillati</taxon>
        <taxon>Cyanobacteriota</taxon>
        <taxon>Adonisia</taxon>
        <taxon>Adonisia turfae</taxon>
    </lineage>
</organism>
<evidence type="ECO:0000313" key="1">
    <source>
        <dbReference type="EMBL" id="NEZ67883.1"/>
    </source>
</evidence>
<dbReference type="AlphaFoldDB" id="A0A6M0SIS0"/>
<evidence type="ECO:0000313" key="2">
    <source>
        <dbReference type="Proteomes" id="UP000473574"/>
    </source>
</evidence>